<name>A0ABP0GAD4_CLALP</name>
<evidence type="ECO:0000256" key="6">
    <source>
        <dbReference type="SAM" id="Phobius"/>
    </source>
</evidence>
<keyword evidence="3 6" id="KW-1133">Transmembrane helix</keyword>
<dbReference type="SMART" id="SM01160">
    <property type="entry name" value="DUF1751"/>
    <property type="match status" value="1"/>
</dbReference>
<dbReference type="Proteomes" id="UP001642483">
    <property type="component" value="Unassembled WGS sequence"/>
</dbReference>
<evidence type="ECO:0000313" key="7">
    <source>
        <dbReference type="EMBL" id="CAK8687769.1"/>
    </source>
</evidence>
<keyword evidence="2 6" id="KW-0812">Transmembrane</keyword>
<feature type="transmembrane region" description="Helical" evidence="6">
    <location>
        <begin position="131"/>
        <end position="151"/>
    </location>
</feature>
<proteinExistence type="predicted"/>
<evidence type="ECO:0008006" key="9">
    <source>
        <dbReference type="Google" id="ProtNLM"/>
    </source>
</evidence>
<feature type="compositionally biased region" description="Low complexity" evidence="5">
    <location>
        <begin position="329"/>
        <end position="339"/>
    </location>
</feature>
<sequence>MANGLFVNVKMATLNFVRETSITAKLGCVVLSLFYTLSFLFNPLKPLGITPGNLIPPNFWIWTIFTHQFIETNFILLIVSCTILIISSRILEPVWGMIGFLVFFGITTVLSGLLAGAFYLVFYMLTFNIKYLFDVSIYGLAGYLAGFLVAVKQCRGDQMLVGSIGLYSKHLPLLYVGVSALLKLIGVLSGGYLSLVVTGTLVSWVYLRFYQSHNRGRGDGAESFSFKTFFPPPLDRAVGVVSDTTYNILLKLKICHKTSYRYDVGAPSKITITLSGVDALDAERRRNKAIKALDERLQKSQSTDGDSTEWPDLAGEEQKKAPNPRSVDDTVSTSSAASSHSDIVRIDLETSDGNTSH</sequence>
<reference evidence="7 8" key="1">
    <citation type="submission" date="2024-02" db="EMBL/GenBank/DDBJ databases">
        <authorList>
            <person name="Daric V."/>
            <person name="Darras S."/>
        </authorList>
    </citation>
    <scope>NUCLEOTIDE SEQUENCE [LARGE SCALE GENOMIC DNA]</scope>
</reference>
<evidence type="ECO:0000256" key="2">
    <source>
        <dbReference type="ARBA" id="ARBA00022692"/>
    </source>
</evidence>
<evidence type="ECO:0000256" key="3">
    <source>
        <dbReference type="ARBA" id="ARBA00022989"/>
    </source>
</evidence>
<evidence type="ECO:0000256" key="5">
    <source>
        <dbReference type="SAM" id="MobiDB-lite"/>
    </source>
</evidence>
<keyword evidence="8" id="KW-1185">Reference proteome</keyword>
<evidence type="ECO:0000256" key="1">
    <source>
        <dbReference type="ARBA" id="ARBA00004141"/>
    </source>
</evidence>
<feature type="transmembrane region" description="Helical" evidence="6">
    <location>
        <begin position="21"/>
        <end position="41"/>
    </location>
</feature>
<gene>
    <name evidence="7" type="ORF">CVLEPA_LOCUS19835</name>
</gene>
<dbReference type="PANTHER" id="PTHR13377">
    <property type="entry name" value="PLACENTAL PROTEIN 6"/>
    <property type="match status" value="1"/>
</dbReference>
<feature type="region of interest" description="Disordered" evidence="5">
    <location>
        <begin position="293"/>
        <end position="357"/>
    </location>
</feature>
<feature type="transmembrane region" description="Helical" evidence="6">
    <location>
        <begin position="158"/>
        <end position="178"/>
    </location>
</feature>
<organism evidence="7 8">
    <name type="scientific">Clavelina lepadiformis</name>
    <name type="common">Light-bulb sea squirt</name>
    <name type="synonym">Ascidia lepadiformis</name>
    <dbReference type="NCBI Taxonomy" id="159417"/>
    <lineage>
        <taxon>Eukaryota</taxon>
        <taxon>Metazoa</taxon>
        <taxon>Chordata</taxon>
        <taxon>Tunicata</taxon>
        <taxon>Ascidiacea</taxon>
        <taxon>Aplousobranchia</taxon>
        <taxon>Clavelinidae</taxon>
        <taxon>Clavelina</taxon>
    </lineage>
</organism>
<feature type="transmembrane region" description="Helical" evidence="6">
    <location>
        <begin position="98"/>
        <end position="125"/>
    </location>
</feature>
<evidence type="ECO:0000256" key="4">
    <source>
        <dbReference type="ARBA" id="ARBA00023136"/>
    </source>
</evidence>
<dbReference type="SUPFAM" id="SSF144091">
    <property type="entry name" value="Rhomboid-like"/>
    <property type="match status" value="1"/>
</dbReference>
<feature type="transmembrane region" description="Helical" evidence="6">
    <location>
        <begin position="184"/>
        <end position="207"/>
    </location>
</feature>
<dbReference type="PANTHER" id="PTHR13377:SF3">
    <property type="entry name" value="TRANSMEMBRANE PROTEIN 115"/>
    <property type="match status" value="1"/>
</dbReference>
<dbReference type="Pfam" id="PF08551">
    <property type="entry name" value="DUF1751"/>
    <property type="match status" value="1"/>
</dbReference>
<keyword evidence="4 6" id="KW-0472">Membrane</keyword>
<evidence type="ECO:0000313" key="8">
    <source>
        <dbReference type="Proteomes" id="UP001642483"/>
    </source>
</evidence>
<comment type="caution">
    <text evidence="7">The sequence shown here is derived from an EMBL/GenBank/DDBJ whole genome shotgun (WGS) entry which is preliminary data.</text>
</comment>
<protein>
    <recommendedName>
        <fullName evidence="9">Transmembrane protein 115</fullName>
    </recommendedName>
</protein>
<dbReference type="EMBL" id="CAWYQH010000106">
    <property type="protein sequence ID" value="CAK8687769.1"/>
    <property type="molecule type" value="Genomic_DNA"/>
</dbReference>
<dbReference type="Gene3D" id="1.20.1540.10">
    <property type="entry name" value="Rhomboid-like"/>
    <property type="match status" value="1"/>
</dbReference>
<feature type="transmembrane region" description="Helical" evidence="6">
    <location>
        <begin position="61"/>
        <end position="86"/>
    </location>
</feature>
<comment type="subcellular location">
    <subcellularLocation>
        <location evidence="1">Membrane</location>
        <topology evidence="1">Multi-pass membrane protein</topology>
    </subcellularLocation>
</comment>
<dbReference type="InterPro" id="IPR013861">
    <property type="entry name" value="TMEM115/Pdh1/Rbl19"/>
</dbReference>
<accession>A0ABP0GAD4</accession>
<dbReference type="InterPro" id="IPR035952">
    <property type="entry name" value="Rhomboid-like_sf"/>
</dbReference>